<sequence length="122" mass="13891">MGSEPFYDSGLTRADHIVLKNLENDIIKRREAHSEQSKADNDRHHVSAEAQAEPQDEKDSIEATKDIALLESLRNPNDAHFESTIFVSIDDLPNRLPKSVNNQCYSHSFAGLEKQPDMSRMW</sequence>
<name>A0A2P4Z762_9HYPO</name>
<proteinExistence type="predicted"/>
<evidence type="ECO:0000256" key="1">
    <source>
        <dbReference type="SAM" id="MobiDB-lite"/>
    </source>
</evidence>
<evidence type="ECO:0000313" key="2">
    <source>
        <dbReference type="EMBL" id="PON20119.1"/>
    </source>
</evidence>
<feature type="compositionally biased region" description="Basic and acidic residues" evidence="1">
    <location>
        <begin position="30"/>
        <end position="47"/>
    </location>
</feature>
<protein>
    <submittedName>
        <fullName evidence="2">Uncharacterized protein</fullName>
    </submittedName>
</protein>
<dbReference type="GeneID" id="29990724"/>
<dbReference type="AlphaFoldDB" id="A0A2P4Z762"/>
<comment type="caution">
    <text evidence="2">The sequence shown here is derived from an EMBL/GenBank/DDBJ whole genome shotgun (WGS) entry which is preliminary data.</text>
</comment>
<feature type="region of interest" description="Disordered" evidence="1">
    <location>
        <begin position="30"/>
        <end position="63"/>
    </location>
</feature>
<dbReference type="RefSeq" id="XP_018656146.1">
    <property type="nucleotide sequence ID" value="XM_018810641.1"/>
</dbReference>
<keyword evidence="3" id="KW-1185">Reference proteome</keyword>
<dbReference type="EMBL" id="JPDN02000083">
    <property type="protein sequence ID" value="PON20119.1"/>
    <property type="molecule type" value="Genomic_DNA"/>
</dbReference>
<reference evidence="2 3" key="1">
    <citation type="journal article" date="2016" name="Genome Announc.">
        <title>Draft Whole-Genome Sequence of Trichoderma gamsii T6085, a Promising Biocontrol Agent of Fusarium Head Blight on Wheat.</title>
        <authorList>
            <person name="Baroncelli R."/>
            <person name="Zapparata A."/>
            <person name="Piaggeschi G."/>
            <person name="Sarrocco S."/>
            <person name="Vannacci G."/>
        </authorList>
    </citation>
    <scope>NUCLEOTIDE SEQUENCE [LARGE SCALE GENOMIC DNA]</scope>
    <source>
        <strain evidence="2 3">T6085</strain>
    </source>
</reference>
<evidence type="ECO:0000313" key="3">
    <source>
        <dbReference type="Proteomes" id="UP000054821"/>
    </source>
</evidence>
<accession>A0A2P4Z762</accession>
<organism evidence="2 3">
    <name type="scientific">Trichoderma gamsii</name>
    <dbReference type="NCBI Taxonomy" id="398673"/>
    <lineage>
        <taxon>Eukaryota</taxon>
        <taxon>Fungi</taxon>
        <taxon>Dikarya</taxon>
        <taxon>Ascomycota</taxon>
        <taxon>Pezizomycotina</taxon>
        <taxon>Sordariomycetes</taxon>
        <taxon>Hypocreomycetidae</taxon>
        <taxon>Hypocreales</taxon>
        <taxon>Hypocreaceae</taxon>
        <taxon>Trichoderma</taxon>
    </lineage>
</organism>
<dbReference type="STRING" id="398673.A0A2P4Z762"/>
<dbReference type="Proteomes" id="UP000054821">
    <property type="component" value="Unassembled WGS sequence"/>
</dbReference>
<gene>
    <name evidence="2" type="ORF">TGAM01_v211014</name>
</gene>